<evidence type="ECO:0000256" key="1">
    <source>
        <dbReference type="ARBA" id="ARBA00022737"/>
    </source>
</evidence>
<name>A0A1L8MQB1_9STRE</name>
<evidence type="ECO:0000313" key="4">
    <source>
        <dbReference type="EMBL" id="OJF72912.1"/>
    </source>
</evidence>
<proteinExistence type="predicted"/>
<accession>A0A1L8MQB1</accession>
<evidence type="ECO:0000256" key="2">
    <source>
        <dbReference type="PROSITE-ProRule" id="PRU00703"/>
    </source>
</evidence>
<dbReference type="OrthoDB" id="2375431at2"/>
<dbReference type="PANTHER" id="PTHR48108">
    <property type="entry name" value="CBS DOMAIN-CONTAINING PROTEIN CBSX2, CHLOROPLASTIC"/>
    <property type="match status" value="1"/>
</dbReference>
<keyword evidence="1" id="KW-0677">Repeat</keyword>
<evidence type="ECO:0000313" key="5">
    <source>
        <dbReference type="Proteomes" id="UP000182015"/>
    </source>
</evidence>
<dbReference type="Gene3D" id="3.10.580.10">
    <property type="entry name" value="CBS-domain"/>
    <property type="match status" value="1"/>
</dbReference>
<gene>
    <name evidence="4" type="ORF">A9Q68_05045</name>
</gene>
<dbReference type="NCBIfam" id="NF041630">
    <property type="entry name" value="CBS_CbpB"/>
    <property type="match status" value="1"/>
</dbReference>
<dbReference type="InterPro" id="IPR000644">
    <property type="entry name" value="CBS_dom"/>
</dbReference>
<organism evidence="4 5">
    <name type="scientific">Streptococcus bovimastitidis</name>
    <dbReference type="NCBI Taxonomy" id="1856638"/>
    <lineage>
        <taxon>Bacteria</taxon>
        <taxon>Bacillati</taxon>
        <taxon>Bacillota</taxon>
        <taxon>Bacilli</taxon>
        <taxon>Lactobacillales</taxon>
        <taxon>Streptococcaceae</taxon>
        <taxon>Streptococcus</taxon>
    </lineage>
</organism>
<feature type="domain" description="CBS" evidence="3">
    <location>
        <begin position="88"/>
        <end position="144"/>
    </location>
</feature>
<dbReference type="PANTHER" id="PTHR48108:SF26">
    <property type="entry name" value="CBS DOMAIN-CONTAINING PROTEIN DDB_G0289609"/>
    <property type="match status" value="1"/>
</dbReference>
<dbReference type="AlphaFoldDB" id="A0A1L8MQB1"/>
<feature type="domain" description="CBS" evidence="3">
    <location>
        <begin position="18"/>
        <end position="76"/>
    </location>
</feature>
<dbReference type="RefSeq" id="WP_071793608.1">
    <property type="nucleotide sequence ID" value="NZ_LZDD01000001.1"/>
</dbReference>
<dbReference type="SMART" id="SM00116">
    <property type="entry name" value="CBS"/>
    <property type="match status" value="2"/>
</dbReference>
<evidence type="ECO:0000259" key="3">
    <source>
        <dbReference type="PROSITE" id="PS51371"/>
    </source>
</evidence>
<keyword evidence="2" id="KW-0129">CBS domain</keyword>
<comment type="caution">
    <text evidence="4">The sequence shown here is derived from an EMBL/GenBank/DDBJ whole genome shotgun (WGS) entry which is preliminary data.</text>
</comment>
<dbReference type="STRING" id="1856638.A9Q68_05045"/>
<protein>
    <submittedName>
        <fullName evidence="4">CBS domain-containing protein</fullName>
    </submittedName>
</protein>
<dbReference type="Proteomes" id="UP000182015">
    <property type="component" value="Unassembled WGS sequence"/>
</dbReference>
<dbReference type="Pfam" id="PF00571">
    <property type="entry name" value="CBS"/>
    <property type="match status" value="2"/>
</dbReference>
<reference evidence="5" key="1">
    <citation type="submission" date="2016-06" db="EMBL/GenBank/DDBJ databases">
        <authorList>
            <person name="de Vries S.P.W."/>
            <person name="Hadjirin N.F."/>
            <person name="Lay E.M."/>
            <person name="Zadoks R.N."/>
            <person name="Peacock S.J."/>
            <person name="Parkhill J."/>
            <person name="Grant A.J."/>
            <person name="Mcdougall S."/>
            <person name="Holmes M.A."/>
        </authorList>
    </citation>
    <scope>NUCLEOTIDE SEQUENCE [LARGE SCALE GENOMIC DNA]</scope>
    <source>
        <strain evidence="5">NZ1587</strain>
    </source>
</reference>
<keyword evidence="5" id="KW-1185">Reference proteome</keyword>
<sequence>MIAKEFEDFILQHLVNYLIPADDLAIFIDTHNSDHVMLLLVNNGFSRVPVLTKDRQYRGTISISDILNYQVKNQLTDWELNQTDIGEMVNTKIEAIPMTSSLTHIMHKLVDYPFLPVVNDKNLFVGIITRKSILKALNSLLHDFTDDYSIEKKHD</sequence>
<dbReference type="EMBL" id="LZDD01000001">
    <property type="protein sequence ID" value="OJF72912.1"/>
    <property type="molecule type" value="Genomic_DNA"/>
</dbReference>
<dbReference type="PROSITE" id="PS51371">
    <property type="entry name" value="CBS"/>
    <property type="match status" value="2"/>
</dbReference>
<dbReference type="InterPro" id="IPR051462">
    <property type="entry name" value="CBS_domain-containing"/>
</dbReference>
<dbReference type="InterPro" id="IPR046342">
    <property type="entry name" value="CBS_dom_sf"/>
</dbReference>
<dbReference type="InterPro" id="IPR048125">
    <property type="entry name" value="CBS_CbpB"/>
</dbReference>
<dbReference type="SUPFAM" id="SSF54631">
    <property type="entry name" value="CBS-domain pair"/>
    <property type="match status" value="1"/>
</dbReference>